<dbReference type="Proteomes" id="UP000274556">
    <property type="component" value="Unassembled WGS sequence"/>
</dbReference>
<accession>A0A495V924</accession>
<proteinExistence type="predicted"/>
<comment type="caution">
    <text evidence="1">The sequence shown here is derived from an EMBL/GenBank/DDBJ whole genome shotgun (WGS) entry which is preliminary data.</text>
</comment>
<organism evidence="1 2">
    <name type="scientific">Thiocapsa rosea</name>
    <dbReference type="NCBI Taxonomy" id="69360"/>
    <lineage>
        <taxon>Bacteria</taxon>
        <taxon>Pseudomonadati</taxon>
        <taxon>Pseudomonadota</taxon>
        <taxon>Gammaproteobacteria</taxon>
        <taxon>Chromatiales</taxon>
        <taxon>Chromatiaceae</taxon>
        <taxon>Thiocapsa</taxon>
    </lineage>
</organism>
<keyword evidence="2" id="KW-1185">Reference proteome</keyword>
<evidence type="ECO:0000313" key="1">
    <source>
        <dbReference type="EMBL" id="RKT45902.1"/>
    </source>
</evidence>
<dbReference type="AlphaFoldDB" id="A0A495V924"/>
<evidence type="ECO:0000313" key="2">
    <source>
        <dbReference type="Proteomes" id="UP000274556"/>
    </source>
</evidence>
<sequence length="39" mass="4238">MVGVPVVGLQADDDLKEACKRLGERLDRDVRPRAACTAL</sequence>
<dbReference type="EMBL" id="RBXL01000001">
    <property type="protein sequence ID" value="RKT45902.1"/>
    <property type="molecule type" value="Genomic_DNA"/>
</dbReference>
<protein>
    <submittedName>
        <fullName evidence="1">Uncharacterized protein</fullName>
    </submittedName>
</protein>
<name>A0A495V924_9GAMM</name>
<reference evidence="1 2" key="1">
    <citation type="submission" date="2018-10" db="EMBL/GenBank/DDBJ databases">
        <title>Genomic Encyclopedia of Archaeal and Bacterial Type Strains, Phase II (KMG-II): from individual species to whole genera.</title>
        <authorList>
            <person name="Goeker M."/>
        </authorList>
    </citation>
    <scope>NUCLEOTIDE SEQUENCE [LARGE SCALE GENOMIC DNA]</scope>
    <source>
        <strain evidence="1 2">DSM 235</strain>
    </source>
</reference>
<gene>
    <name evidence="1" type="ORF">BDD21_3390</name>
</gene>